<evidence type="ECO:0000256" key="2">
    <source>
        <dbReference type="ARBA" id="ARBA00043996"/>
    </source>
</evidence>
<gene>
    <name evidence="8" type="ORF">B0H16DRAFT_1527319</name>
    <name evidence="7" type="ORF">B0H16DRAFT_1610363</name>
</gene>
<protein>
    <submittedName>
        <fullName evidence="8">Alpha/beta-hydrolase</fullName>
    </submittedName>
</protein>
<evidence type="ECO:0000256" key="3">
    <source>
        <dbReference type="ARBA" id="ARBA00047591"/>
    </source>
</evidence>
<dbReference type="EMBL" id="JARKIB010000030">
    <property type="protein sequence ID" value="KAJ7763282.1"/>
    <property type="molecule type" value="Genomic_DNA"/>
</dbReference>
<dbReference type="InterPro" id="IPR051218">
    <property type="entry name" value="Sec_MonoDiacylglyc_Lipase"/>
</dbReference>
<reference evidence="8" key="1">
    <citation type="submission" date="2023-03" db="EMBL/GenBank/DDBJ databases">
        <title>Massive genome expansion in bonnet fungi (Mycena s.s.) driven by repeated elements and novel gene families across ecological guilds.</title>
        <authorList>
            <consortium name="Lawrence Berkeley National Laboratory"/>
            <person name="Harder C.B."/>
            <person name="Miyauchi S."/>
            <person name="Viragh M."/>
            <person name="Kuo A."/>
            <person name="Thoen E."/>
            <person name="Andreopoulos B."/>
            <person name="Lu D."/>
            <person name="Skrede I."/>
            <person name="Drula E."/>
            <person name="Henrissat B."/>
            <person name="Morin E."/>
            <person name="Kohler A."/>
            <person name="Barry K."/>
            <person name="LaButti K."/>
            <person name="Morin E."/>
            <person name="Salamov A."/>
            <person name="Lipzen A."/>
            <person name="Mereny Z."/>
            <person name="Hegedus B."/>
            <person name="Baldrian P."/>
            <person name="Stursova M."/>
            <person name="Weitz H."/>
            <person name="Taylor A."/>
            <person name="Grigoriev I.V."/>
            <person name="Nagy L.G."/>
            <person name="Martin F."/>
            <person name="Kauserud H."/>
        </authorList>
    </citation>
    <scope>NUCLEOTIDE SEQUENCE</scope>
    <source>
        <strain evidence="8">CBHHK182m</strain>
    </source>
</reference>
<dbReference type="AlphaFoldDB" id="A0AAD7NIA9"/>
<comment type="similarity">
    <text evidence="2">Belongs to the AB hydrolase superfamily. Lipase family. Class 3 subfamily.</text>
</comment>
<dbReference type="Proteomes" id="UP001215598">
    <property type="component" value="Unassembled WGS sequence"/>
</dbReference>
<feature type="chain" id="PRO_5042442011" evidence="5">
    <location>
        <begin position="20"/>
        <end position="317"/>
    </location>
</feature>
<organism evidence="8 9">
    <name type="scientific">Mycena metata</name>
    <dbReference type="NCBI Taxonomy" id="1033252"/>
    <lineage>
        <taxon>Eukaryota</taxon>
        <taxon>Fungi</taxon>
        <taxon>Dikarya</taxon>
        <taxon>Basidiomycota</taxon>
        <taxon>Agaricomycotina</taxon>
        <taxon>Agaricomycetes</taxon>
        <taxon>Agaricomycetidae</taxon>
        <taxon>Agaricales</taxon>
        <taxon>Marasmiineae</taxon>
        <taxon>Mycenaceae</taxon>
        <taxon>Mycena</taxon>
    </lineage>
</organism>
<dbReference type="PANTHER" id="PTHR45856">
    <property type="entry name" value="ALPHA/BETA-HYDROLASES SUPERFAMILY PROTEIN"/>
    <property type="match status" value="1"/>
</dbReference>
<evidence type="ECO:0000313" key="8">
    <source>
        <dbReference type="EMBL" id="KAJ7763282.1"/>
    </source>
</evidence>
<comment type="catalytic activity">
    <reaction evidence="4">
        <text>a monoacylglycerol + H2O = glycerol + a fatty acid + H(+)</text>
        <dbReference type="Rhea" id="RHEA:15245"/>
        <dbReference type="ChEBI" id="CHEBI:15377"/>
        <dbReference type="ChEBI" id="CHEBI:15378"/>
        <dbReference type="ChEBI" id="CHEBI:17408"/>
        <dbReference type="ChEBI" id="CHEBI:17754"/>
        <dbReference type="ChEBI" id="CHEBI:28868"/>
    </reaction>
</comment>
<evidence type="ECO:0000259" key="6">
    <source>
        <dbReference type="Pfam" id="PF01764"/>
    </source>
</evidence>
<comment type="catalytic activity">
    <reaction evidence="3">
        <text>a diacylglycerol + H2O = a monoacylglycerol + a fatty acid + H(+)</text>
        <dbReference type="Rhea" id="RHEA:32731"/>
        <dbReference type="ChEBI" id="CHEBI:15377"/>
        <dbReference type="ChEBI" id="CHEBI:15378"/>
        <dbReference type="ChEBI" id="CHEBI:17408"/>
        <dbReference type="ChEBI" id="CHEBI:18035"/>
        <dbReference type="ChEBI" id="CHEBI:28868"/>
    </reaction>
</comment>
<dbReference type="EMBL" id="JARKIB010000272">
    <property type="protein sequence ID" value="KAJ7717816.1"/>
    <property type="molecule type" value="Genomic_DNA"/>
</dbReference>
<evidence type="ECO:0000256" key="5">
    <source>
        <dbReference type="SAM" id="SignalP"/>
    </source>
</evidence>
<dbReference type="GO" id="GO:0006629">
    <property type="term" value="P:lipid metabolic process"/>
    <property type="evidence" value="ECO:0007669"/>
    <property type="project" value="InterPro"/>
</dbReference>
<name>A0AAD7NIA9_9AGAR</name>
<sequence length="317" mass="33008">MYTSTVIPVLLSLLPAALSAPIFGLGASTSDDTATGTPTPVALGTVNSTLVRPALFSRVAYCESATITNWTCGKPCQALTDITFLQSGGDEGLVPLYYIAHDADDQSLVVAHAGTDPVKFLSLLNDAEFALVPLNASRFPETAGTDIKVHDGFQDTFERTADGLLAGVMKGLASTGVKKVVVTGHSLGAALATMTGVMIKNAVDPSVDVAVTGYGLPRGGNEAWATFLDTKLGLTFVTNQHDPIPIVPPKALGFQHSSGEVHSVDGTQSNFVACPGQDNENCSTGNSLIDFNIVNHLGPYFQDISFGTPECSTGLFG</sequence>
<dbReference type="Pfam" id="PF01764">
    <property type="entry name" value="Lipase_3"/>
    <property type="match status" value="1"/>
</dbReference>
<evidence type="ECO:0000256" key="1">
    <source>
        <dbReference type="ARBA" id="ARBA00023157"/>
    </source>
</evidence>
<dbReference type="Gene3D" id="3.40.50.1820">
    <property type="entry name" value="alpha/beta hydrolase"/>
    <property type="match status" value="1"/>
</dbReference>
<proteinExistence type="inferred from homology"/>
<evidence type="ECO:0000313" key="7">
    <source>
        <dbReference type="EMBL" id="KAJ7717816.1"/>
    </source>
</evidence>
<evidence type="ECO:0000313" key="9">
    <source>
        <dbReference type="Proteomes" id="UP001215598"/>
    </source>
</evidence>
<dbReference type="InterPro" id="IPR029058">
    <property type="entry name" value="AB_hydrolase_fold"/>
</dbReference>
<keyword evidence="9" id="KW-1185">Reference proteome</keyword>
<feature type="signal peptide" evidence="5">
    <location>
        <begin position="1"/>
        <end position="19"/>
    </location>
</feature>
<comment type="caution">
    <text evidence="8">The sequence shown here is derived from an EMBL/GenBank/DDBJ whole genome shotgun (WGS) entry which is preliminary data.</text>
</comment>
<keyword evidence="1" id="KW-1015">Disulfide bond</keyword>
<dbReference type="SUPFAM" id="SSF53474">
    <property type="entry name" value="alpha/beta-Hydrolases"/>
    <property type="match status" value="1"/>
</dbReference>
<dbReference type="CDD" id="cd00519">
    <property type="entry name" value="Lipase_3"/>
    <property type="match status" value="1"/>
</dbReference>
<dbReference type="InterPro" id="IPR002921">
    <property type="entry name" value="Fungal_lipase-type"/>
</dbReference>
<accession>A0AAD7NIA9</accession>
<evidence type="ECO:0000256" key="4">
    <source>
        <dbReference type="ARBA" id="ARBA00048461"/>
    </source>
</evidence>
<dbReference type="PANTHER" id="PTHR45856:SF25">
    <property type="entry name" value="FUNGAL LIPASE-LIKE DOMAIN-CONTAINING PROTEIN"/>
    <property type="match status" value="1"/>
</dbReference>
<keyword evidence="5" id="KW-0732">Signal</keyword>
<feature type="domain" description="Fungal lipase-type" evidence="6">
    <location>
        <begin position="109"/>
        <end position="250"/>
    </location>
</feature>